<protein>
    <submittedName>
        <fullName evidence="4">Aldose 1-epimerase family protein</fullName>
    </submittedName>
</protein>
<comment type="caution">
    <text evidence="4">The sequence shown here is derived from an EMBL/GenBank/DDBJ whole genome shotgun (WGS) entry which is preliminary data.</text>
</comment>
<dbReference type="InterPro" id="IPR037481">
    <property type="entry name" value="LacX"/>
</dbReference>
<dbReference type="Gene3D" id="2.70.98.10">
    <property type="match status" value="1"/>
</dbReference>
<dbReference type="Pfam" id="PF01263">
    <property type="entry name" value="Aldose_epim"/>
    <property type="match status" value="1"/>
</dbReference>
<sequence length="290" mass="33148">MITLRNEKLQVRIHPKGAELQSLFGTGTQTEYLWKGDPAYWGKHSPVLFPVIGALRNDRYRYNGREYTLPRHGFARDLLFTPEETAGHMANFVLHSSAETRQVYPFDFILRIRYHLAGMKLQVTYEVCNPDADAPLYFSVGGHPAFALPLEEGLRYEDYHLEFEHPETAGRWRLRKDGLITGEVHPLLEDAARLPLQKSLFYEDAIVLKGLRSRRVSLLSAKEKRGVQLDFGGFPYLGIWAARDAPFICLEPWCGLADTAGHNGELTEKEGIIRLSPRAKWEKSWSVTCF</sequence>
<comment type="cofactor">
    <cofactor evidence="1">
        <name>Ca(2+)</name>
        <dbReference type="ChEBI" id="CHEBI:29108"/>
    </cofactor>
</comment>
<organism evidence="4 5">
    <name type="scientific">Compostibacter hankyongensis</name>
    <dbReference type="NCBI Taxonomy" id="1007089"/>
    <lineage>
        <taxon>Bacteria</taxon>
        <taxon>Pseudomonadati</taxon>
        <taxon>Bacteroidota</taxon>
        <taxon>Chitinophagia</taxon>
        <taxon>Chitinophagales</taxon>
        <taxon>Chitinophagaceae</taxon>
        <taxon>Compostibacter</taxon>
    </lineage>
</organism>
<evidence type="ECO:0000256" key="1">
    <source>
        <dbReference type="ARBA" id="ARBA00001913"/>
    </source>
</evidence>
<name>A0ABP8FFP9_9BACT</name>
<dbReference type="EMBL" id="BAABFN010000001">
    <property type="protein sequence ID" value="GAA4302713.1"/>
    <property type="molecule type" value="Genomic_DNA"/>
</dbReference>
<evidence type="ECO:0000256" key="3">
    <source>
        <dbReference type="ARBA" id="ARBA00022837"/>
    </source>
</evidence>
<dbReference type="InterPro" id="IPR008183">
    <property type="entry name" value="Aldose_1/G6P_1-epimerase"/>
</dbReference>
<proteinExistence type="predicted"/>
<evidence type="ECO:0000313" key="4">
    <source>
        <dbReference type="EMBL" id="GAA4302713.1"/>
    </source>
</evidence>
<keyword evidence="3" id="KW-0106">Calcium</keyword>
<dbReference type="Proteomes" id="UP001501207">
    <property type="component" value="Unassembled WGS sequence"/>
</dbReference>
<dbReference type="RefSeq" id="WP_344974933.1">
    <property type="nucleotide sequence ID" value="NZ_BAABFN010000001.1"/>
</dbReference>
<accession>A0ABP8FFP9</accession>
<dbReference type="SUPFAM" id="SSF74650">
    <property type="entry name" value="Galactose mutarotase-like"/>
    <property type="match status" value="1"/>
</dbReference>
<dbReference type="InterPro" id="IPR014718">
    <property type="entry name" value="GH-type_carb-bd"/>
</dbReference>
<dbReference type="InterPro" id="IPR011013">
    <property type="entry name" value="Gal_mutarotase_sf_dom"/>
</dbReference>
<evidence type="ECO:0000256" key="2">
    <source>
        <dbReference type="ARBA" id="ARBA00011245"/>
    </source>
</evidence>
<reference evidence="5" key="1">
    <citation type="journal article" date="2019" name="Int. J. Syst. Evol. Microbiol.">
        <title>The Global Catalogue of Microorganisms (GCM) 10K type strain sequencing project: providing services to taxonomists for standard genome sequencing and annotation.</title>
        <authorList>
            <consortium name="The Broad Institute Genomics Platform"/>
            <consortium name="The Broad Institute Genome Sequencing Center for Infectious Disease"/>
            <person name="Wu L."/>
            <person name="Ma J."/>
        </authorList>
    </citation>
    <scope>NUCLEOTIDE SEQUENCE [LARGE SCALE GENOMIC DNA]</scope>
    <source>
        <strain evidence="5">JCM 17664</strain>
    </source>
</reference>
<comment type="subunit">
    <text evidence="2">Monomer.</text>
</comment>
<evidence type="ECO:0000313" key="5">
    <source>
        <dbReference type="Proteomes" id="UP001501207"/>
    </source>
</evidence>
<dbReference type="CDD" id="cd09024">
    <property type="entry name" value="Aldose_epim_lacX"/>
    <property type="match status" value="1"/>
</dbReference>
<gene>
    <name evidence="4" type="ORF">GCM10023143_05370</name>
</gene>
<keyword evidence="5" id="KW-1185">Reference proteome</keyword>